<evidence type="ECO:0000256" key="2">
    <source>
        <dbReference type="ARBA" id="ARBA00022643"/>
    </source>
</evidence>
<dbReference type="InterPro" id="IPR036661">
    <property type="entry name" value="Luciferase-like_sf"/>
</dbReference>
<evidence type="ECO:0000256" key="6">
    <source>
        <dbReference type="PIRSR" id="PIRSR000337-1"/>
    </source>
</evidence>
<dbReference type="Pfam" id="PF00296">
    <property type="entry name" value="Bac_luciferase"/>
    <property type="match status" value="1"/>
</dbReference>
<evidence type="ECO:0000256" key="3">
    <source>
        <dbReference type="ARBA" id="ARBA00023002"/>
    </source>
</evidence>
<evidence type="ECO:0000313" key="8">
    <source>
        <dbReference type="EMBL" id="GBF58980.1"/>
    </source>
</evidence>
<gene>
    <name evidence="8" type="primary">ntaA</name>
    <name evidence="8" type="ORF">PbB2_02671</name>
</gene>
<dbReference type="AlphaFoldDB" id="A0A2P2ED52"/>
<keyword evidence="1 6" id="KW-0285">Flavoprotein</keyword>
<protein>
    <submittedName>
        <fullName evidence="8">Nitrilotriacetate monooxygenase component A</fullName>
        <ecNumber evidence="8">1.14.14.10</ecNumber>
    </submittedName>
</protein>
<name>A0A2P2ED52_9PROT</name>
<feature type="binding site" evidence="6">
    <location>
        <position position="225"/>
    </location>
    <ligand>
        <name>FMN</name>
        <dbReference type="ChEBI" id="CHEBI:58210"/>
    </ligand>
</feature>
<proteinExistence type="inferred from homology"/>
<dbReference type="RefSeq" id="WP_108985840.1">
    <property type="nucleotide sequence ID" value="NZ_BFBR01000009.1"/>
</dbReference>
<dbReference type="InterPro" id="IPR051260">
    <property type="entry name" value="Diverse_substr_monoxygenases"/>
</dbReference>
<dbReference type="GO" id="GO:0018529">
    <property type="term" value="F:nitrilotriacetate monooxygenase activity"/>
    <property type="evidence" value="ECO:0007669"/>
    <property type="project" value="UniProtKB-EC"/>
</dbReference>
<feature type="binding site" evidence="6">
    <location>
        <position position="59"/>
    </location>
    <ligand>
        <name>FMN</name>
        <dbReference type="ChEBI" id="CHEBI:58210"/>
    </ligand>
</feature>
<feature type="domain" description="Luciferase-like" evidence="7">
    <location>
        <begin position="28"/>
        <end position="383"/>
    </location>
</feature>
<evidence type="ECO:0000256" key="5">
    <source>
        <dbReference type="ARBA" id="ARBA00033748"/>
    </source>
</evidence>
<comment type="caution">
    <text evidence="8">The sequence shown here is derived from an EMBL/GenBank/DDBJ whole genome shotgun (WGS) entry which is preliminary data.</text>
</comment>
<feature type="binding site" evidence="6">
    <location>
        <position position="224"/>
    </location>
    <ligand>
        <name>FMN</name>
        <dbReference type="ChEBI" id="CHEBI:58210"/>
    </ligand>
</feature>
<dbReference type="NCBIfam" id="TIGR03860">
    <property type="entry name" value="FMN_nitrolo"/>
    <property type="match status" value="1"/>
</dbReference>
<keyword evidence="2 6" id="KW-0288">FMN</keyword>
<evidence type="ECO:0000256" key="4">
    <source>
        <dbReference type="ARBA" id="ARBA00023033"/>
    </source>
</evidence>
<dbReference type="Proteomes" id="UP000245086">
    <property type="component" value="Unassembled WGS sequence"/>
</dbReference>
<dbReference type="SUPFAM" id="SSF51679">
    <property type="entry name" value="Bacterial luciferase-like"/>
    <property type="match status" value="1"/>
</dbReference>
<dbReference type="PANTHER" id="PTHR30011">
    <property type="entry name" value="ALKANESULFONATE MONOOXYGENASE-RELATED"/>
    <property type="match status" value="1"/>
</dbReference>
<keyword evidence="3 8" id="KW-0560">Oxidoreductase</keyword>
<dbReference type="PIRSF" id="PIRSF000337">
    <property type="entry name" value="NTA_MOA"/>
    <property type="match status" value="1"/>
</dbReference>
<evidence type="ECO:0000256" key="1">
    <source>
        <dbReference type="ARBA" id="ARBA00022630"/>
    </source>
</evidence>
<organism evidence="8 9">
    <name type="scientific">Candidatus Phycosocius bacilliformis</name>
    <dbReference type="NCBI Taxonomy" id="1445552"/>
    <lineage>
        <taxon>Bacteria</taxon>
        <taxon>Pseudomonadati</taxon>
        <taxon>Pseudomonadota</taxon>
        <taxon>Alphaproteobacteria</taxon>
        <taxon>Caulobacterales</taxon>
        <taxon>Caulobacterales incertae sedis</taxon>
        <taxon>Candidatus Phycosocius</taxon>
    </lineage>
</organism>
<dbReference type="EMBL" id="BFBR01000009">
    <property type="protein sequence ID" value="GBF58980.1"/>
    <property type="molecule type" value="Genomic_DNA"/>
</dbReference>
<feature type="binding site" evidence="6">
    <location>
        <position position="154"/>
    </location>
    <ligand>
        <name>FMN</name>
        <dbReference type="ChEBI" id="CHEBI:58210"/>
    </ligand>
</feature>
<dbReference type="Gene3D" id="3.20.20.30">
    <property type="entry name" value="Luciferase-like domain"/>
    <property type="match status" value="1"/>
</dbReference>
<dbReference type="OrthoDB" id="9779442at2"/>
<dbReference type="EC" id="1.14.14.10" evidence="8"/>
<keyword evidence="9" id="KW-1185">Reference proteome</keyword>
<sequence length="458" mass="49978">MAEHKRKIRLGAFLFGVGHHSAAWRAPDVDPKAGQRIGFYQELAQIAEAAAFDTVFFADNVAMHGAPGQWGGAPPVYFFEPTTLLASLAAVTKRIGLIATVSASYTPPYQTARLFASLDHLSGGRAGWNLVTSGSDGEAANFGLKTQRRHADRYRLAGEYVDLVRKLWDSWDDDAFRFDQNSGVAFDGSKVRLVDHDGEHFSVRGPLQISRPVQGHPVIVQAGSSDDGQRLAAHSAEVVFTAQPSLASAQSFYRGLKQQVLAAGRNPDHVLIMPGIQPFVAETRAEAEDKYARLQDLVDPRAGLGMLAAFSGIDASQLDLDGPLPNLPETEGWKSRRQLFVDVAQEQHWTVRQLIAFISAARGHAVVVGTPADVADHLEAWHSQEAADGFNIMPPTLPAGLTDFTRLVVPELRRRGLFREHYEAETLRGNLGLSRPVPHSWTPASFPSFPQTDQVAAQ</sequence>
<dbReference type="InterPro" id="IPR016215">
    <property type="entry name" value="NTA_MOA"/>
</dbReference>
<evidence type="ECO:0000259" key="7">
    <source>
        <dbReference type="Pfam" id="PF00296"/>
    </source>
</evidence>
<keyword evidence="4 8" id="KW-0503">Monooxygenase</keyword>
<feature type="binding site" evidence="6">
    <location>
        <position position="150"/>
    </location>
    <ligand>
        <name>FMN</name>
        <dbReference type="ChEBI" id="CHEBI:58210"/>
    </ligand>
</feature>
<dbReference type="CDD" id="cd01095">
    <property type="entry name" value="Nitrilotriacetate_monoxgenase"/>
    <property type="match status" value="1"/>
</dbReference>
<reference evidence="8 9" key="1">
    <citation type="journal article" date="2018" name="Genome Announc.">
        <title>Draft Genome Sequence of "Candidatus Phycosocius bacilliformis," an Alphaproteobacterial Ectosymbiont of the Hydrocarbon-Producing Green Alga Botryococcus braunii.</title>
        <authorList>
            <person name="Tanabe Y."/>
            <person name="Yamaguchi H."/>
            <person name="Watanabe M.M."/>
        </authorList>
    </citation>
    <scope>NUCLEOTIDE SEQUENCE [LARGE SCALE GENOMIC DNA]</scope>
    <source>
        <strain evidence="8 9">BOTRYCO-2</strain>
    </source>
</reference>
<dbReference type="PANTHER" id="PTHR30011:SF16">
    <property type="entry name" value="C2H2 FINGER DOMAIN TRANSCRIPTION FACTOR (EUROFUNG)-RELATED"/>
    <property type="match status" value="1"/>
</dbReference>
<dbReference type="InterPro" id="IPR011251">
    <property type="entry name" value="Luciferase-like_dom"/>
</dbReference>
<accession>A0A2P2ED52</accession>
<evidence type="ECO:0000313" key="9">
    <source>
        <dbReference type="Proteomes" id="UP000245086"/>
    </source>
</evidence>
<feature type="binding site" evidence="6">
    <location>
        <position position="100"/>
    </location>
    <ligand>
        <name>FMN</name>
        <dbReference type="ChEBI" id="CHEBI:58210"/>
    </ligand>
</feature>
<comment type="similarity">
    <text evidence="5">Belongs to the NtaA/SnaA/DszA monooxygenase family.</text>
</comment>